<organism evidence="2 3">
    <name type="scientific">Arcobacter suis CECT 7833</name>
    <dbReference type="NCBI Taxonomy" id="663365"/>
    <lineage>
        <taxon>Bacteria</taxon>
        <taxon>Pseudomonadati</taxon>
        <taxon>Campylobacterota</taxon>
        <taxon>Epsilonproteobacteria</taxon>
        <taxon>Campylobacterales</taxon>
        <taxon>Arcobacteraceae</taxon>
        <taxon>Arcobacter</taxon>
    </lineage>
</organism>
<evidence type="ECO:0000313" key="2">
    <source>
        <dbReference type="EMBL" id="AXX90514.1"/>
    </source>
</evidence>
<dbReference type="AlphaFoldDB" id="A0AAD0SSS7"/>
<dbReference type="Proteomes" id="UP000263040">
    <property type="component" value="Chromosome"/>
</dbReference>
<dbReference type="Pfam" id="PF13524">
    <property type="entry name" value="Glyco_trans_1_2"/>
    <property type="match status" value="1"/>
</dbReference>
<evidence type="ECO:0000313" key="3">
    <source>
        <dbReference type="Proteomes" id="UP000263040"/>
    </source>
</evidence>
<protein>
    <submittedName>
        <fullName evidence="2">Glycosyltransferase, family 1</fullName>
    </submittedName>
</protein>
<accession>A0AAD0SSS7</accession>
<dbReference type="RefSeq" id="WP_118887103.1">
    <property type="nucleotide sequence ID" value="NZ_CP032100.1"/>
</dbReference>
<name>A0AAD0SSS7_9BACT</name>
<sequence>MKILLIGKKNMLSWIENLAEACSKMNLENKILFLNELGFIEDLKRNILKMVSKDLMNMNISKTIDVHISKFKPDLIIVISPFMFNENFFECFDNFPNIIKFAWIGDRFSLSHKNIANKFDKLFYTDSYFLQDGKNFNFPEGEYLPLAVNQNRFFDRNKKREERLLFIASYTKQRMEFLNQINSIDLRVIGAKWQKRDLKNNIECIDENITLNQVANEYNLSQFILNIKHEHNVVNGLNMRTFEAIASGGCLFQDYVKDVEINFEINKNILVYNNIEELNELIFKMKRDKLLMNNLINKGKKLVLEKHTYINRLHDILEQIK</sequence>
<reference evidence="2 3" key="1">
    <citation type="submission" date="2018-08" db="EMBL/GenBank/DDBJ databases">
        <title>Complete genome of the Arcobacter suis type strain LMG 26152.</title>
        <authorList>
            <person name="Miller W.G."/>
            <person name="Yee E."/>
            <person name="Bono J.L."/>
        </authorList>
    </citation>
    <scope>NUCLEOTIDE SEQUENCE [LARGE SCALE GENOMIC DNA]</scope>
    <source>
        <strain evidence="2 3">CECT 7833</strain>
    </source>
</reference>
<gene>
    <name evidence="2" type="ORF">ASUIS_2067</name>
</gene>
<keyword evidence="3" id="KW-1185">Reference proteome</keyword>
<feature type="domain" description="Spore protein YkvP/CgeB glycosyl transferase-like" evidence="1">
    <location>
        <begin position="176"/>
        <end position="318"/>
    </location>
</feature>
<evidence type="ECO:0000259" key="1">
    <source>
        <dbReference type="Pfam" id="PF13524"/>
    </source>
</evidence>
<proteinExistence type="predicted"/>
<dbReference type="KEGG" id="asui:ASUIS_2067"/>
<dbReference type="InterPro" id="IPR055259">
    <property type="entry name" value="YkvP/CgeB_Glyco_trans-like"/>
</dbReference>
<dbReference type="EMBL" id="CP032100">
    <property type="protein sequence ID" value="AXX90514.1"/>
    <property type="molecule type" value="Genomic_DNA"/>
</dbReference>